<dbReference type="InterPro" id="IPR045853">
    <property type="entry name" value="Pep_chain_release_fac_I_sf"/>
</dbReference>
<dbReference type="Pfam" id="PF00472">
    <property type="entry name" value="RF-1"/>
    <property type="match status" value="1"/>
</dbReference>
<accession>A0A1D8K5N2</accession>
<proteinExistence type="inferred from homology"/>
<protein>
    <recommendedName>
        <fullName evidence="3">Prokaryotic-type class I peptide chain release factors domain-containing protein</fullName>
    </recommendedName>
</protein>
<dbReference type="Gene3D" id="3.30.160.20">
    <property type="match status" value="1"/>
</dbReference>
<dbReference type="NCBIfam" id="NF006718">
    <property type="entry name" value="PRK09256.1"/>
    <property type="match status" value="1"/>
</dbReference>
<dbReference type="InterPro" id="IPR000352">
    <property type="entry name" value="Pep_chain_release_fac_I"/>
</dbReference>
<dbReference type="PANTHER" id="PTHR47814">
    <property type="entry name" value="PEPTIDYL-TRNA HYDROLASE ARFB"/>
    <property type="match status" value="1"/>
</dbReference>
<dbReference type="AlphaFoldDB" id="A0A1D8K5N2"/>
<name>A0A1D8K5N2_9GAMM</name>
<evidence type="ECO:0000256" key="2">
    <source>
        <dbReference type="SAM" id="MobiDB-lite"/>
    </source>
</evidence>
<dbReference type="PANTHER" id="PTHR47814:SF1">
    <property type="entry name" value="PEPTIDYL-TRNA HYDROLASE ARFB"/>
    <property type="match status" value="1"/>
</dbReference>
<dbReference type="GO" id="GO:0004045">
    <property type="term" value="F:peptidyl-tRNA hydrolase activity"/>
    <property type="evidence" value="ECO:0007669"/>
    <property type="project" value="TreeGrafter"/>
</dbReference>
<evidence type="ECO:0000259" key="3">
    <source>
        <dbReference type="PROSITE" id="PS00745"/>
    </source>
</evidence>
<evidence type="ECO:0000313" key="4">
    <source>
        <dbReference type="EMBL" id="AOV16255.1"/>
    </source>
</evidence>
<dbReference type="RefSeq" id="WP_070071849.1">
    <property type="nucleotide sequence ID" value="NZ_CP017448.1"/>
</dbReference>
<dbReference type="EMBL" id="CP017448">
    <property type="protein sequence ID" value="AOV16255.1"/>
    <property type="molecule type" value="Genomic_DNA"/>
</dbReference>
<evidence type="ECO:0000313" key="5">
    <source>
        <dbReference type="Proteomes" id="UP000095342"/>
    </source>
</evidence>
<dbReference type="SUPFAM" id="SSF75620">
    <property type="entry name" value="Release factor"/>
    <property type="match status" value="1"/>
</dbReference>
<dbReference type="GO" id="GO:0072344">
    <property type="term" value="P:rescue of stalled ribosome"/>
    <property type="evidence" value="ECO:0007669"/>
    <property type="project" value="TreeGrafter"/>
</dbReference>
<gene>
    <name evidence="4" type="ORF">BJI67_03470</name>
</gene>
<feature type="domain" description="Prokaryotic-type class I peptide chain release factors" evidence="3">
    <location>
        <begin position="30"/>
        <end position="46"/>
    </location>
</feature>
<dbReference type="GO" id="GO:0043022">
    <property type="term" value="F:ribosome binding"/>
    <property type="evidence" value="ECO:0007669"/>
    <property type="project" value="TreeGrafter"/>
</dbReference>
<dbReference type="Proteomes" id="UP000095342">
    <property type="component" value="Chromosome"/>
</dbReference>
<comment type="similarity">
    <text evidence="1">Belongs to the prokaryotic/mitochondrial release factor family.</text>
</comment>
<organism evidence="4 5">
    <name type="scientific">Acidihalobacter aeolianus</name>
    <dbReference type="NCBI Taxonomy" id="2792603"/>
    <lineage>
        <taxon>Bacteria</taxon>
        <taxon>Pseudomonadati</taxon>
        <taxon>Pseudomonadota</taxon>
        <taxon>Gammaproteobacteria</taxon>
        <taxon>Chromatiales</taxon>
        <taxon>Ectothiorhodospiraceae</taxon>
        <taxon>Acidihalobacter</taxon>
    </lineage>
</organism>
<dbReference type="GO" id="GO:0003747">
    <property type="term" value="F:translation release factor activity"/>
    <property type="evidence" value="ECO:0007669"/>
    <property type="project" value="InterPro"/>
</dbReference>
<dbReference type="PROSITE" id="PS00745">
    <property type="entry name" value="RF_PROK_I"/>
    <property type="match status" value="1"/>
</dbReference>
<sequence>MCENAAAFGGLQVDSGVTIPGREIELSAIRASGPGGQHVNKAATAVHLRFDIRASSLPEAVRARLLALRDRRIARGVLVIKAQRFRSQERNVEDARERLRELVAAALHEPKARRATRPTHGSQERRLAGKQARGSVKVLRGRIKGEWD</sequence>
<keyword evidence="5" id="KW-1185">Reference proteome</keyword>
<feature type="region of interest" description="Disordered" evidence="2">
    <location>
        <begin position="111"/>
        <end position="131"/>
    </location>
</feature>
<evidence type="ECO:0000256" key="1">
    <source>
        <dbReference type="ARBA" id="ARBA00010835"/>
    </source>
</evidence>
<dbReference type="KEGG" id="aaeo:BJI67_03470"/>
<reference evidence="4 5" key="1">
    <citation type="submission" date="2016-09" db="EMBL/GenBank/DDBJ databases">
        <title>Acidihalobacter prosperus V6 (DSM14174).</title>
        <authorList>
            <person name="Khaleque H.N."/>
            <person name="Ramsay J.P."/>
            <person name="Murphy R.J.T."/>
            <person name="Kaksonen A.H."/>
            <person name="Boxall N.J."/>
            <person name="Watkin E.L.J."/>
        </authorList>
    </citation>
    <scope>NUCLEOTIDE SEQUENCE [LARGE SCALE GENOMIC DNA]</scope>
    <source>
        <strain evidence="4 5">V6</strain>
    </source>
</reference>